<dbReference type="InterPro" id="IPR036400">
    <property type="entry name" value="Cyt_B5-like_heme/steroid_sf"/>
</dbReference>
<dbReference type="InterPro" id="IPR001199">
    <property type="entry name" value="Cyt_B5-like_heme/steroid-bd"/>
</dbReference>
<dbReference type="AlphaFoldDB" id="A0A075AV96"/>
<dbReference type="Proteomes" id="UP000030755">
    <property type="component" value="Unassembled WGS sequence"/>
</dbReference>
<keyword evidence="4" id="KW-0472">Membrane</keyword>
<dbReference type="PANTHER" id="PTHR19353:SF15">
    <property type="entry name" value="CYTOCHROME B5 HEME-BINDING DOMAIN-CONTAINING PROTEIN"/>
    <property type="match status" value="1"/>
</dbReference>
<dbReference type="GO" id="GO:0016020">
    <property type="term" value="C:membrane"/>
    <property type="evidence" value="ECO:0007669"/>
    <property type="project" value="TreeGrafter"/>
</dbReference>
<dbReference type="GO" id="GO:0046872">
    <property type="term" value="F:metal ion binding"/>
    <property type="evidence" value="ECO:0007669"/>
    <property type="project" value="UniProtKB-KW"/>
</dbReference>
<dbReference type="HOGENOM" id="CLU_030320_1_0_1"/>
<feature type="transmembrane region" description="Helical" evidence="4">
    <location>
        <begin position="150"/>
        <end position="183"/>
    </location>
</feature>
<dbReference type="PROSITE" id="PS50255">
    <property type="entry name" value="CYTOCHROME_B5_2"/>
    <property type="match status" value="1"/>
</dbReference>
<dbReference type="OrthoDB" id="260519at2759"/>
<accession>A0A075AV96</accession>
<keyword evidence="3" id="KW-0408">Iron</keyword>
<evidence type="ECO:0000256" key="3">
    <source>
        <dbReference type="ARBA" id="ARBA00023004"/>
    </source>
</evidence>
<dbReference type="PANTHER" id="PTHR19353">
    <property type="entry name" value="FATTY ACID DESATURASE 2"/>
    <property type="match status" value="1"/>
</dbReference>
<feature type="transmembrane region" description="Helical" evidence="4">
    <location>
        <begin position="269"/>
        <end position="288"/>
    </location>
</feature>
<dbReference type="InterPro" id="IPR018506">
    <property type="entry name" value="Cyt_B5_heme-BS"/>
</dbReference>
<gene>
    <name evidence="6" type="ORF">O9G_005255</name>
</gene>
<keyword evidence="4" id="KW-0812">Transmembrane</keyword>
<proteinExistence type="predicted"/>
<dbReference type="PIRSF" id="PIRSF015921">
    <property type="entry name" value="FA_sphinglp_des"/>
    <property type="match status" value="1"/>
</dbReference>
<keyword evidence="1" id="KW-0349">Heme</keyword>
<dbReference type="PROSITE" id="PS00191">
    <property type="entry name" value="CYTOCHROME_B5_1"/>
    <property type="match status" value="1"/>
</dbReference>
<dbReference type="Gene3D" id="3.10.120.10">
    <property type="entry name" value="Cytochrome b5-like heme/steroid binding domain"/>
    <property type="match status" value="1"/>
</dbReference>
<dbReference type="GO" id="GO:0020037">
    <property type="term" value="F:heme binding"/>
    <property type="evidence" value="ECO:0007669"/>
    <property type="project" value="InterPro"/>
</dbReference>
<keyword evidence="4" id="KW-1133">Transmembrane helix</keyword>
<sequence length="461" mass="53260">MSTTNLRNVHSPGTLITRIHGVWYDLTPFLNKHPGGAKALSLVAGRDGTVLFESQHQFSSKSLMRSTLNQYRITDQKMINNLKTLEEIDSDTLGHNAEKVEDLFEWPEGGSEFAKELVTSVRNYFANEAKRRKMTMKEAIKATPMKKLELLLLCVPFMISFIYLLQASFISLFTFPIFTWLFIANVFHDASHYGFSSKPWINVGVSYLFPYFSSPSTWAVQHIVGHHSYPNIAHRDPDVAHTKDFRRDHPEMKWKNPHEFQANWLNLGIHWLMSITFGLCIANEYEAYFKGCLSYNDAVPVVPFSKMRLLAHLASRFFTAVVVLLWPFYVLQEANFITKLAFTIIPSFIFSFCFMVNTQINHLSPDTINKSKDWYVHQIITAQNFGEQSYLHYLFSGGLNMQAEHHLFPTVNHCHLRYIQPIVKELCIKHGIQYNMASGYIECVKKYMTHTKNMAKQVKSD</sequence>
<protein>
    <submittedName>
        <fullName evidence="6">Cytochrome b5, heme-binding site domain-containing protein</fullName>
    </submittedName>
</protein>
<evidence type="ECO:0000259" key="5">
    <source>
        <dbReference type="PROSITE" id="PS50255"/>
    </source>
</evidence>
<dbReference type="GO" id="GO:0006629">
    <property type="term" value="P:lipid metabolic process"/>
    <property type="evidence" value="ECO:0007669"/>
    <property type="project" value="InterPro"/>
</dbReference>
<dbReference type="GO" id="GO:0016717">
    <property type="term" value="F:oxidoreductase activity, acting on paired donors, with oxidation of a pair of donors resulting in the reduction of molecular oxygen to two molecules of water"/>
    <property type="evidence" value="ECO:0007669"/>
    <property type="project" value="TreeGrafter"/>
</dbReference>
<organism evidence="6 7">
    <name type="scientific">Rozella allomycis (strain CSF55)</name>
    <dbReference type="NCBI Taxonomy" id="988480"/>
    <lineage>
        <taxon>Eukaryota</taxon>
        <taxon>Fungi</taxon>
        <taxon>Fungi incertae sedis</taxon>
        <taxon>Cryptomycota</taxon>
        <taxon>Cryptomycota incertae sedis</taxon>
        <taxon>Rozella</taxon>
    </lineage>
</organism>
<dbReference type="OMA" id="GGAFWIE"/>
<evidence type="ECO:0000256" key="4">
    <source>
        <dbReference type="SAM" id="Phobius"/>
    </source>
</evidence>
<dbReference type="STRING" id="988480.A0A075AV96"/>
<evidence type="ECO:0000256" key="1">
    <source>
        <dbReference type="ARBA" id="ARBA00022617"/>
    </source>
</evidence>
<keyword evidence="7" id="KW-1185">Reference proteome</keyword>
<dbReference type="SMART" id="SM01117">
    <property type="entry name" value="Cyt-b5"/>
    <property type="match status" value="1"/>
</dbReference>
<dbReference type="CDD" id="cd03506">
    <property type="entry name" value="Delta6-FADS-like"/>
    <property type="match status" value="1"/>
</dbReference>
<keyword evidence="2" id="KW-0479">Metal-binding</keyword>
<dbReference type="InterPro" id="IPR012171">
    <property type="entry name" value="Fatty_acid_desaturase"/>
</dbReference>
<feature type="transmembrane region" description="Helical" evidence="4">
    <location>
        <begin position="336"/>
        <end position="356"/>
    </location>
</feature>
<dbReference type="EMBL" id="KE560978">
    <property type="protein sequence ID" value="EPZ34173.1"/>
    <property type="molecule type" value="Genomic_DNA"/>
</dbReference>
<feature type="domain" description="Cytochrome b5 heme-binding" evidence="5">
    <location>
        <begin position="1"/>
        <end position="77"/>
    </location>
</feature>
<evidence type="ECO:0000313" key="6">
    <source>
        <dbReference type="EMBL" id="EPZ34173.1"/>
    </source>
</evidence>
<dbReference type="Pfam" id="PF00173">
    <property type="entry name" value="Cyt-b5"/>
    <property type="match status" value="1"/>
</dbReference>
<reference evidence="6 7" key="1">
    <citation type="journal article" date="2013" name="Curr. Biol.">
        <title>Shared signatures of parasitism and phylogenomics unite Cryptomycota and microsporidia.</title>
        <authorList>
            <person name="James T.Y."/>
            <person name="Pelin A."/>
            <person name="Bonen L."/>
            <person name="Ahrendt S."/>
            <person name="Sain D."/>
            <person name="Corradi N."/>
            <person name="Stajich J.E."/>
        </authorList>
    </citation>
    <scope>NUCLEOTIDE SEQUENCE [LARGE SCALE GENOMIC DNA]</scope>
    <source>
        <strain evidence="6 7">CSF55</strain>
    </source>
</reference>
<dbReference type="Pfam" id="PF00487">
    <property type="entry name" value="FA_desaturase"/>
    <property type="match status" value="1"/>
</dbReference>
<evidence type="ECO:0000256" key="2">
    <source>
        <dbReference type="ARBA" id="ARBA00022723"/>
    </source>
</evidence>
<dbReference type="SUPFAM" id="SSF55856">
    <property type="entry name" value="Cytochrome b5-like heme/steroid binding domain"/>
    <property type="match status" value="1"/>
</dbReference>
<evidence type="ECO:0000313" key="7">
    <source>
        <dbReference type="Proteomes" id="UP000030755"/>
    </source>
</evidence>
<name>A0A075AV96_ROZAC</name>
<feature type="transmembrane region" description="Helical" evidence="4">
    <location>
        <begin position="309"/>
        <end position="330"/>
    </location>
</feature>
<dbReference type="InterPro" id="IPR005804">
    <property type="entry name" value="FA_desaturase_dom"/>
</dbReference>